<dbReference type="Pfam" id="PF00756">
    <property type="entry name" value="Esterase"/>
    <property type="match status" value="1"/>
</dbReference>
<dbReference type="EMBL" id="CAXAMN010023583">
    <property type="protein sequence ID" value="CAK9078590.1"/>
    <property type="molecule type" value="Genomic_DNA"/>
</dbReference>
<evidence type="ECO:0000256" key="4">
    <source>
        <dbReference type="PROSITE-ProRule" id="PRU00723"/>
    </source>
</evidence>
<dbReference type="InterPro" id="IPR000801">
    <property type="entry name" value="Esterase-like"/>
</dbReference>
<keyword evidence="2 4" id="KW-0863">Zinc-finger</keyword>
<dbReference type="PROSITE" id="PS50103">
    <property type="entry name" value="ZF_C3H1"/>
    <property type="match status" value="1"/>
</dbReference>
<evidence type="ECO:0000259" key="6">
    <source>
        <dbReference type="PROSITE" id="PS50103"/>
    </source>
</evidence>
<sequence>MKKGERAGYSRSQPRKAVSRSEPGIRSVRQEGKKSPGNRRTRQESNGRQWTNSWQGQNVELYSESDWRWGQWRRNWHDRWNWDDDCNTTSSFTHDSDTRGCEYFQSGFCNWGASCYFSHDWTDMDHSSMPDGPEWSHEHFSTEPLVDDPQTSATAGLVFVLAAEAFEAFETPSSEMMTEDTGPMRVRVVGDLDELGYSEELEEWDPNLGVDLCWEGDVWRSFVIAVEPETLVHFSLVRLDQPESHPGLLQGWRRWEMHEQRHFTWSPRHSLRAPKANEILEVFLRREHCDGRSVTSWSIPRRVLPRRAVVTAPGRPFWQEPGTLRCFTFDGPGGVLKYCLYVPKLDDLSEASLVLFLHSMHGKLEGDNNLFFESDTPLRVLLDEDPRCPSSLRERCVLLVPQCPVDRERGDGAGIWLRKGWYEESRYDEKVEASLMALVEMVRAQYGLSRAPSLCGSSMGAYGALELTSRNPNVFGAVALIAAHYDLDPLEPLVQRLTEPQAVPLWFIHAENDNVCPYSDMEELVHLLRVHARAEVHLTSFEDTWSSQGHCADCVAFWAQSVVPGAPALGEELFTWLATAGA</sequence>
<organism evidence="7 8">
    <name type="scientific">Durusdinium trenchii</name>
    <dbReference type="NCBI Taxonomy" id="1381693"/>
    <lineage>
        <taxon>Eukaryota</taxon>
        <taxon>Sar</taxon>
        <taxon>Alveolata</taxon>
        <taxon>Dinophyceae</taxon>
        <taxon>Suessiales</taxon>
        <taxon>Symbiodiniaceae</taxon>
        <taxon>Durusdinium</taxon>
    </lineage>
</organism>
<evidence type="ECO:0000256" key="2">
    <source>
        <dbReference type="ARBA" id="ARBA00022771"/>
    </source>
</evidence>
<dbReference type="Gene3D" id="3.40.50.1820">
    <property type="entry name" value="alpha/beta hydrolase"/>
    <property type="match status" value="1"/>
</dbReference>
<evidence type="ECO:0000256" key="1">
    <source>
        <dbReference type="ARBA" id="ARBA00022723"/>
    </source>
</evidence>
<reference evidence="7 8" key="1">
    <citation type="submission" date="2024-02" db="EMBL/GenBank/DDBJ databases">
        <authorList>
            <person name="Chen Y."/>
            <person name="Shah S."/>
            <person name="Dougan E. K."/>
            <person name="Thang M."/>
            <person name="Chan C."/>
        </authorList>
    </citation>
    <scope>NUCLEOTIDE SEQUENCE [LARGE SCALE GENOMIC DNA]</scope>
</reference>
<dbReference type="InterPro" id="IPR036855">
    <property type="entry name" value="Znf_CCCH_sf"/>
</dbReference>
<dbReference type="SUPFAM" id="SSF53474">
    <property type="entry name" value="alpha/beta-Hydrolases"/>
    <property type="match status" value="1"/>
</dbReference>
<proteinExistence type="predicted"/>
<dbReference type="SUPFAM" id="SSF90229">
    <property type="entry name" value="CCCH zinc finger"/>
    <property type="match status" value="1"/>
</dbReference>
<keyword evidence="8" id="KW-1185">Reference proteome</keyword>
<dbReference type="Proteomes" id="UP001642484">
    <property type="component" value="Unassembled WGS sequence"/>
</dbReference>
<protein>
    <recommendedName>
        <fullName evidence="6">C3H1-type domain-containing protein</fullName>
    </recommendedName>
</protein>
<evidence type="ECO:0000256" key="3">
    <source>
        <dbReference type="ARBA" id="ARBA00022833"/>
    </source>
</evidence>
<evidence type="ECO:0000313" key="8">
    <source>
        <dbReference type="Proteomes" id="UP001642484"/>
    </source>
</evidence>
<accession>A0ABP0PV48</accession>
<feature type="zinc finger region" description="C3H1-type" evidence="4">
    <location>
        <begin position="95"/>
        <end position="122"/>
    </location>
</feature>
<dbReference type="InterPro" id="IPR000571">
    <property type="entry name" value="Znf_CCCH"/>
</dbReference>
<dbReference type="Gene3D" id="4.10.1000.10">
    <property type="entry name" value="Zinc finger, CCCH-type"/>
    <property type="match status" value="1"/>
</dbReference>
<feature type="domain" description="C3H1-type" evidence="6">
    <location>
        <begin position="95"/>
        <end position="122"/>
    </location>
</feature>
<feature type="region of interest" description="Disordered" evidence="5">
    <location>
        <begin position="1"/>
        <end position="52"/>
    </location>
</feature>
<comment type="caution">
    <text evidence="7">The sequence shown here is derived from an EMBL/GenBank/DDBJ whole genome shotgun (WGS) entry which is preliminary data.</text>
</comment>
<gene>
    <name evidence="7" type="ORF">CCMP2556_LOCUS38738</name>
</gene>
<evidence type="ECO:0000256" key="5">
    <source>
        <dbReference type="SAM" id="MobiDB-lite"/>
    </source>
</evidence>
<name>A0ABP0PV48_9DINO</name>
<dbReference type="InterPro" id="IPR029058">
    <property type="entry name" value="AB_hydrolase_fold"/>
</dbReference>
<keyword evidence="1 4" id="KW-0479">Metal-binding</keyword>
<evidence type="ECO:0000313" key="7">
    <source>
        <dbReference type="EMBL" id="CAK9078590.1"/>
    </source>
</evidence>
<keyword evidence="3 4" id="KW-0862">Zinc</keyword>